<protein>
    <recommendedName>
        <fullName evidence="3">Ycf20</fullName>
    </recommendedName>
</protein>
<keyword evidence="2" id="KW-0150">Chloroplast</keyword>
<dbReference type="AlphaFoldDB" id="A0A386B0M3"/>
<reference evidence="2" key="1">
    <citation type="submission" date="2018-07" db="EMBL/GenBank/DDBJ databases">
        <authorList>
            <person name="Quirk P.G."/>
            <person name="Krulwich T.A."/>
        </authorList>
    </citation>
    <scope>NUCLEOTIDE SEQUENCE</scope>
</reference>
<evidence type="ECO:0000256" key="1">
    <source>
        <dbReference type="SAM" id="Phobius"/>
    </source>
</evidence>
<evidence type="ECO:0000313" key="2">
    <source>
        <dbReference type="EMBL" id="AYC65248.1"/>
    </source>
</evidence>
<sequence length="75" mass="8860">MYFFAGFLIGNLFGSVINLLRNIILWDGIFLLVSLLFFELFYRFRKKVNLLNIRFFTFQSGLLISFFIDAYKVGS</sequence>
<proteinExistence type="predicted"/>
<dbReference type="RefSeq" id="YP_009519323.1">
    <property type="nucleotide sequence ID" value="NC_039524.1"/>
</dbReference>
<keyword evidence="1" id="KW-0472">Membrane</keyword>
<feature type="transmembrane region" description="Helical" evidence="1">
    <location>
        <begin position="49"/>
        <end position="68"/>
    </location>
</feature>
<reference evidence="2" key="2">
    <citation type="journal article" date="2019" name="Mol. Phylogenet. Evol.">
        <title>Reassessment of the classification of bryopsidales (chlorophyta) based on chloroplast phylogenomic analyses.</title>
        <authorList>
            <person name="Cremen M.C."/>
            <person name="Leliaert F."/>
            <person name="West J."/>
            <person name="Lam D.W."/>
            <person name="Shimada S."/>
            <person name="Lopez-Bautista J.M."/>
            <person name="Verbruggen H."/>
        </authorList>
    </citation>
    <scope>NUCLEOTIDE SEQUENCE</scope>
</reference>
<dbReference type="EMBL" id="MH591107">
    <property type="protein sequence ID" value="AYC65248.1"/>
    <property type="molecule type" value="Genomic_DNA"/>
</dbReference>
<organism evidence="2">
    <name type="scientific">Codium arabicum</name>
    <name type="common">Green alga</name>
    <dbReference type="NCBI Taxonomy" id="221038"/>
    <lineage>
        <taxon>Eukaryota</taxon>
        <taxon>Viridiplantae</taxon>
        <taxon>Chlorophyta</taxon>
        <taxon>core chlorophytes</taxon>
        <taxon>Ulvophyceae</taxon>
        <taxon>TCBD clade</taxon>
        <taxon>Bryopsidales</taxon>
        <taxon>Bryopsidineae</taxon>
        <taxon>Codiaceae</taxon>
        <taxon>Codium</taxon>
    </lineage>
</organism>
<keyword evidence="2" id="KW-0934">Plastid</keyword>
<gene>
    <name evidence="2" type="primary">ycf20</name>
</gene>
<name>A0A386B0M3_CODAR</name>
<geneLocation type="chloroplast" evidence="2"/>
<accession>A0A386B0M3</accession>
<keyword evidence="1" id="KW-1133">Transmembrane helix</keyword>
<dbReference type="GeneID" id="38279161"/>
<feature type="transmembrane region" description="Helical" evidence="1">
    <location>
        <begin position="24"/>
        <end position="42"/>
    </location>
</feature>
<keyword evidence="1" id="KW-0812">Transmembrane</keyword>
<evidence type="ECO:0008006" key="3">
    <source>
        <dbReference type="Google" id="ProtNLM"/>
    </source>
</evidence>